<accession>A0A1M5DR63</accession>
<dbReference type="InterPro" id="IPR004981">
    <property type="entry name" value="Trp_2_3_dOase"/>
</dbReference>
<keyword evidence="1" id="KW-0223">Dioxygenase</keyword>
<dbReference type="SUPFAM" id="SSF140959">
    <property type="entry name" value="Indolic compounds 2,3-dioxygenase-like"/>
    <property type="match status" value="1"/>
</dbReference>
<dbReference type="Gene3D" id="1.20.58.480">
    <property type="match status" value="1"/>
</dbReference>
<keyword evidence="1" id="KW-0560">Oxidoreductase</keyword>
<organism evidence="1 2">
    <name type="scientific">Arenibacter palladensis</name>
    <dbReference type="NCBI Taxonomy" id="237373"/>
    <lineage>
        <taxon>Bacteria</taxon>
        <taxon>Pseudomonadati</taxon>
        <taxon>Bacteroidota</taxon>
        <taxon>Flavobacteriia</taxon>
        <taxon>Flavobacteriales</taxon>
        <taxon>Flavobacteriaceae</taxon>
        <taxon>Arenibacter</taxon>
    </lineage>
</organism>
<dbReference type="GO" id="GO:0004833">
    <property type="term" value="F:L-tryptophan 2,3-dioxygenase activity"/>
    <property type="evidence" value="ECO:0007669"/>
    <property type="project" value="InterPro"/>
</dbReference>
<sequence length="320" mass="37829">MLNITNKLVEKYQALGENPDTYLEGLLHAKPITYWDYVEVETLLSLQRPRTNFKDESIFIMYHQVTELYLKMMLHELQQIVKEELPTTRFLIDKVDRLIHYTSMLISSFDIMKVGMDYEDYNTFRKTLTPASGFQSAQFRFIELHCTSLVNLISHRFKKERSNNPDLRECFDHIYWKDAGTDPKTGKKTLTLQLFEEKYLSSLTETAKTVMGNTLEDKLDQLPYVPDALRNRLRTFDKLYNIDWPIVHLSTAEHYLDKQGENKQATGGSDWKKYLHPKYQQRKFFPSLWTETEKQNWGIKHKNEQYGSIEQTTIDTPTGR</sequence>
<gene>
    <name evidence="1" type="ORF">SAMN03080594_106208</name>
</gene>
<keyword evidence="2" id="KW-1185">Reference proteome</keyword>
<dbReference type="GO" id="GO:0019441">
    <property type="term" value="P:L-tryptophan catabolic process to kynurenine"/>
    <property type="evidence" value="ECO:0007669"/>
    <property type="project" value="InterPro"/>
</dbReference>
<dbReference type="AlphaFoldDB" id="A0A1M5DR63"/>
<dbReference type="InterPro" id="IPR037217">
    <property type="entry name" value="Trp/Indoleamine_2_3_dOase-like"/>
</dbReference>
<dbReference type="PANTHER" id="PTHR10138">
    <property type="entry name" value="TRYPTOPHAN 2,3-DIOXYGENASE"/>
    <property type="match status" value="1"/>
</dbReference>
<evidence type="ECO:0000313" key="1">
    <source>
        <dbReference type="EMBL" id="SHF69463.1"/>
    </source>
</evidence>
<evidence type="ECO:0000313" key="2">
    <source>
        <dbReference type="Proteomes" id="UP000184406"/>
    </source>
</evidence>
<protein>
    <submittedName>
        <fullName evidence="1">Tryptophan 2,3-dioxygenase</fullName>
    </submittedName>
</protein>
<dbReference type="PANTHER" id="PTHR10138:SF0">
    <property type="entry name" value="TRYPTOPHAN 2,3-DIOXYGENASE"/>
    <property type="match status" value="1"/>
</dbReference>
<dbReference type="Proteomes" id="UP000184406">
    <property type="component" value="Unassembled WGS sequence"/>
</dbReference>
<reference evidence="2" key="1">
    <citation type="submission" date="2016-11" db="EMBL/GenBank/DDBJ databases">
        <authorList>
            <person name="Varghese N."/>
            <person name="Submissions S."/>
        </authorList>
    </citation>
    <scope>NUCLEOTIDE SEQUENCE [LARGE SCALE GENOMIC DNA]</scope>
    <source>
        <strain evidence="2">DSM 17539</strain>
    </source>
</reference>
<proteinExistence type="predicted"/>
<dbReference type="RefSeq" id="WP_072863595.1">
    <property type="nucleotide sequence ID" value="NZ_FQUX01000006.1"/>
</dbReference>
<dbReference type="GO" id="GO:0020037">
    <property type="term" value="F:heme binding"/>
    <property type="evidence" value="ECO:0007669"/>
    <property type="project" value="InterPro"/>
</dbReference>
<dbReference type="GO" id="GO:0046872">
    <property type="term" value="F:metal ion binding"/>
    <property type="evidence" value="ECO:0007669"/>
    <property type="project" value="InterPro"/>
</dbReference>
<dbReference type="Pfam" id="PF03301">
    <property type="entry name" value="Trp_dioxygenase"/>
    <property type="match status" value="1"/>
</dbReference>
<dbReference type="EMBL" id="FQUX01000006">
    <property type="protein sequence ID" value="SHF69463.1"/>
    <property type="molecule type" value="Genomic_DNA"/>
</dbReference>
<dbReference type="OrthoDB" id="9776847at2"/>
<dbReference type="GO" id="GO:0019442">
    <property type="term" value="P:L-tryptophan catabolic process to acetyl-CoA"/>
    <property type="evidence" value="ECO:0007669"/>
    <property type="project" value="TreeGrafter"/>
</dbReference>
<name>A0A1M5DR63_9FLAO</name>